<dbReference type="EMBL" id="CP000910">
    <property type="protein sequence ID" value="ABY23546.1"/>
    <property type="molecule type" value="Genomic_DNA"/>
</dbReference>
<dbReference type="KEGG" id="rsa:RSal33209_1813"/>
<dbReference type="InterPro" id="IPR016161">
    <property type="entry name" value="Ald_DH/histidinol_DH"/>
</dbReference>
<accession>A9WN24</accession>
<proteinExistence type="predicted"/>
<evidence type="ECO:0000313" key="2">
    <source>
        <dbReference type="EMBL" id="ABY23546.1"/>
    </source>
</evidence>
<dbReference type="SUPFAM" id="SSF53720">
    <property type="entry name" value="ALDH-like"/>
    <property type="match status" value="1"/>
</dbReference>
<dbReference type="STRING" id="288705.RSal33209_1813"/>
<dbReference type="HOGENOM" id="CLU_2024838_0_0_11"/>
<sequence>MGEPADSVVPPLLSVLSRKAGRVLWNQWPTGVSVSYAQQHGGPYPATTSVGSTSVGTAAIARFMRPIAYQGFPAQLLPEELRDEVQPAIPQRINGSFKADLGRMNQKSSAGNIVGYQAGRNR</sequence>
<gene>
    <name evidence="2" type="ordered locus">RSal33209_1813</name>
</gene>
<dbReference type="AlphaFoldDB" id="A9WN24"/>
<dbReference type="Proteomes" id="UP000002007">
    <property type="component" value="Chromosome"/>
</dbReference>
<keyword evidence="1 2" id="KW-0560">Oxidoreductase</keyword>
<name>A9WN24_RENSM</name>
<dbReference type="RefSeq" id="WP_012245217.1">
    <property type="nucleotide sequence ID" value="NC_010168.1"/>
</dbReference>
<organism evidence="2 3">
    <name type="scientific">Renibacterium salmoninarum (strain ATCC 33209 / DSM 20767 / JCM 11484 / NBRC 15589 / NCIMB 2235)</name>
    <dbReference type="NCBI Taxonomy" id="288705"/>
    <lineage>
        <taxon>Bacteria</taxon>
        <taxon>Bacillati</taxon>
        <taxon>Actinomycetota</taxon>
        <taxon>Actinomycetes</taxon>
        <taxon>Micrococcales</taxon>
        <taxon>Micrococcaceae</taxon>
        <taxon>Renibacterium</taxon>
    </lineage>
</organism>
<protein>
    <submittedName>
        <fullName evidence="2">Oxoglutarate semialdehyde dehydrogenase</fullName>
        <ecNumber evidence="2">1.2.1.-</ecNumber>
    </submittedName>
</protein>
<evidence type="ECO:0000256" key="1">
    <source>
        <dbReference type="ARBA" id="ARBA00023002"/>
    </source>
</evidence>
<dbReference type="eggNOG" id="COG1012">
    <property type="taxonomic scope" value="Bacteria"/>
</dbReference>
<dbReference type="GO" id="GO:0016491">
    <property type="term" value="F:oxidoreductase activity"/>
    <property type="evidence" value="ECO:0007669"/>
    <property type="project" value="UniProtKB-KW"/>
</dbReference>
<dbReference type="InterPro" id="IPR016162">
    <property type="entry name" value="Ald_DH_N"/>
</dbReference>
<keyword evidence="3" id="KW-1185">Reference proteome</keyword>
<evidence type="ECO:0000313" key="3">
    <source>
        <dbReference type="Proteomes" id="UP000002007"/>
    </source>
</evidence>
<dbReference type="Gene3D" id="3.40.605.10">
    <property type="entry name" value="Aldehyde Dehydrogenase, Chain A, domain 1"/>
    <property type="match status" value="1"/>
</dbReference>
<dbReference type="EC" id="1.2.1.-" evidence="2"/>
<reference evidence="3" key="1">
    <citation type="journal article" date="2008" name="J. Bacteriol.">
        <title>Genome sequence of the fish pathogen Renibacterium salmoninarum suggests reductive evolution away from an environmental Arthrobacter ancestor.</title>
        <authorList>
            <person name="Wiens G.D."/>
            <person name="Rockey D.D."/>
            <person name="Wu Z."/>
            <person name="Chang J."/>
            <person name="Levy R."/>
            <person name="Crane S."/>
            <person name="Chen D.S."/>
            <person name="Capri G.R."/>
            <person name="Burnett J.R."/>
            <person name="Sudheesh P.S."/>
            <person name="Schipma M.J."/>
            <person name="Burd H."/>
            <person name="Bhattacharyya A."/>
            <person name="Rhodes L.D."/>
            <person name="Kaul R."/>
            <person name="Strom M.S."/>
        </authorList>
    </citation>
    <scope>NUCLEOTIDE SEQUENCE [LARGE SCALE GENOMIC DNA]</scope>
    <source>
        <strain evidence="3">ATCC 33209 / DSM 20767 / JCM 11484 / NBRC 15589 / NCIMB 2235</strain>
    </source>
</reference>